<dbReference type="EMBL" id="NPCC01000028">
    <property type="protein sequence ID" value="PAE87819.1"/>
    <property type="molecule type" value="Genomic_DNA"/>
</dbReference>
<evidence type="ECO:0000256" key="2">
    <source>
        <dbReference type="SAM" id="Phobius"/>
    </source>
</evidence>
<evidence type="ECO:0000313" key="5">
    <source>
        <dbReference type="Proteomes" id="UP000216133"/>
    </source>
</evidence>
<accession>A0A268NX66</accession>
<dbReference type="Proteomes" id="UP000216133">
    <property type="component" value="Unassembled WGS sequence"/>
</dbReference>
<evidence type="ECO:0000313" key="6">
    <source>
        <dbReference type="Proteomes" id="UP000216207"/>
    </source>
</evidence>
<dbReference type="Proteomes" id="UP000216207">
    <property type="component" value="Unassembled WGS sequence"/>
</dbReference>
<evidence type="ECO:0000313" key="3">
    <source>
        <dbReference type="EMBL" id="PAE87819.1"/>
    </source>
</evidence>
<keyword evidence="2" id="KW-1133">Transmembrane helix</keyword>
<evidence type="ECO:0000256" key="1">
    <source>
        <dbReference type="SAM" id="MobiDB-lite"/>
    </source>
</evidence>
<gene>
    <name evidence="4" type="ORF">CHH61_04235</name>
    <name evidence="3" type="ORF">CHH72_16440</name>
</gene>
<organism evidence="3 6">
    <name type="scientific">Shouchella clausii</name>
    <name type="common">Alkalihalobacillus clausii</name>
    <dbReference type="NCBI Taxonomy" id="79880"/>
    <lineage>
        <taxon>Bacteria</taxon>
        <taxon>Bacillati</taxon>
        <taxon>Bacillota</taxon>
        <taxon>Bacilli</taxon>
        <taxon>Bacillales</taxon>
        <taxon>Bacillaceae</taxon>
        <taxon>Shouchella</taxon>
    </lineage>
</organism>
<dbReference type="EMBL" id="NPBS01000019">
    <property type="protein sequence ID" value="PAF27267.1"/>
    <property type="molecule type" value="Genomic_DNA"/>
</dbReference>
<sequence length="123" mass="14163">MLNLRFLLYLNASCFIGVCQKDILYFFLIFGLFLGEDVKAFSPRISYISHTDKIFLTANARAFRSVFRTGVRTNMFLMCVQTKRGALCKQHIVQSIDLYRNGCGDNDLSPQERRSGFELESDE</sequence>
<feature type="transmembrane region" description="Helical" evidence="2">
    <location>
        <begin position="6"/>
        <end position="34"/>
    </location>
</feature>
<keyword evidence="2" id="KW-0812">Transmembrane</keyword>
<name>A0A268NX66_SHOCL</name>
<proteinExistence type="predicted"/>
<dbReference type="AlphaFoldDB" id="A0A268NX66"/>
<feature type="region of interest" description="Disordered" evidence="1">
    <location>
        <begin position="104"/>
        <end position="123"/>
    </location>
</feature>
<reference evidence="5 6" key="1">
    <citation type="submission" date="2017-07" db="EMBL/GenBank/DDBJ databases">
        <title>Isolation and whole genome analysis of endospore-forming bacteria from heroin.</title>
        <authorList>
            <person name="Kalinowski J."/>
            <person name="Ahrens B."/>
            <person name="Al-Dilaimi A."/>
            <person name="Winkler A."/>
            <person name="Wibberg D."/>
            <person name="Schleenbecker U."/>
            <person name="Ruckert C."/>
            <person name="Wolfel R."/>
            <person name="Grass G."/>
        </authorList>
    </citation>
    <scope>NUCLEOTIDE SEQUENCE [LARGE SCALE GENOMIC DNA]</scope>
    <source>
        <strain evidence="4 5">7523-2</strain>
        <strain evidence="3 6">7539</strain>
    </source>
</reference>
<evidence type="ECO:0000313" key="4">
    <source>
        <dbReference type="EMBL" id="PAF27267.1"/>
    </source>
</evidence>
<keyword evidence="2" id="KW-0472">Membrane</keyword>
<comment type="caution">
    <text evidence="3">The sequence shown here is derived from an EMBL/GenBank/DDBJ whole genome shotgun (WGS) entry which is preliminary data.</text>
</comment>
<protein>
    <submittedName>
        <fullName evidence="3">Uncharacterized protein</fullName>
    </submittedName>
</protein>